<dbReference type="EMBL" id="CACRUX010000067">
    <property type="protein sequence ID" value="VYU37782.1"/>
    <property type="molecule type" value="Genomic_DNA"/>
</dbReference>
<sequence length="122" mass="13972">MRYLRVFLAVVLLLGIFAINNSLYAADWYYVGKSANEDTFFIDNESLEKTSLQAKLWVRKGSPDGTTIYYLMGMDRDSRTVKVISRIMYGQNGEVLEAGAINSEWLAIVPDSPMEWVYSLLW</sequence>
<name>A0A6N3EAN1_9FIRM</name>
<gene>
    <name evidence="1" type="ORF">VRLFYP33_01885</name>
</gene>
<accession>A0A6N3EAN1</accession>
<dbReference type="AlphaFoldDB" id="A0A6N3EAN1"/>
<reference evidence="1" key="1">
    <citation type="submission" date="2019-11" db="EMBL/GenBank/DDBJ databases">
        <authorList>
            <person name="Feng L."/>
        </authorList>
    </citation>
    <scope>NUCLEOTIDE SEQUENCE</scope>
    <source>
        <strain evidence="1">VrattiLFYP33</strain>
    </source>
</reference>
<dbReference type="RefSeq" id="WP_021840797.1">
    <property type="nucleotide sequence ID" value="NZ_CACRUX010000067.1"/>
</dbReference>
<protein>
    <submittedName>
        <fullName evidence="1">Uncharacterized protein</fullName>
    </submittedName>
</protein>
<evidence type="ECO:0000313" key="1">
    <source>
        <dbReference type="EMBL" id="VYU37782.1"/>
    </source>
</evidence>
<proteinExistence type="predicted"/>
<organism evidence="1">
    <name type="scientific">Veillonella ratti</name>
    <dbReference type="NCBI Taxonomy" id="103892"/>
    <lineage>
        <taxon>Bacteria</taxon>
        <taxon>Bacillati</taxon>
        <taxon>Bacillota</taxon>
        <taxon>Negativicutes</taxon>
        <taxon>Veillonellales</taxon>
        <taxon>Veillonellaceae</taxon>
        <taxon>Veillonella</taxon>
    </lineage>
</organism>